<dbReference type="Proteomes" id="UP000006230">
    <property type="component" value="Unassembled WGS sequence"/>
</dbReference>
<sequence length="48" mass="5277">MGSKQLHGLVDVSRQGEILEHLVLRIGLVDIFRGQQARGTDYAAIPSM</sequence>
<proteinExistence type="predicted"/>
<keyword evidence="2" id="KW-1185">Reference proteome</keyword>
<gene>
    <name evidence="1" type="ORF">R2601_19749</name>
</gene>
<name>Q0FTZ4_SALBH</name>
<evidence type="ECO:0000313" key="2">
    <source>
        <dbReference type="Proteomes" id="UP000006230"/>
    </source>
</evidence>
<comment type="caution">
    <text evidence="1">The sequence shown here is derived from an EMBL/GenBank/DDBJ whole genome shotgun (WGS) entry which is preliminary data.</text>
</comment>
<reference evidence="1 2" key="1">
    <citation type="journal article" date="2010" name="J. Bacteriol.">
        <title>Genome sequences of Pelagibaca bermudensis HTCC2601T and Maritimibacter alkaliphilus HTCC2654T, the type strains of two marine Roseobacter genera.</title>
        <authorList>
            <person name="Thrash J.C."/>
            <person name="Cho J.C."/>
            <person name="Ferriera S."/>
            <person name="Johnson J."/>
            <person name="Vergin K.L."/>
            <person name="Giovannoni S.J."/>
        </authorList>
    </citation>
    <scope>NUCLEOTIDE SEQUENCE [LARGE SCALE GENOMIC DNA]</scope>
    <source>
        <strain evidence="2">DSM 26914 / JCM 13377 / KCTC 12554 / HTCC2601</strain>
    </source>
</reference>
<dbReference type="HOGENOM" id="CLU_3155978_0_0_5"/>
<accession>Q0FTZ4</accession>
<evidence type="ECO:0000313" key="1">
    <source>
        <dbReference type="EMBL" id="EAU47605.1"/>
    </source>
</evidence>
<dbReference type="EMBL" id="AATQ01000005">
    <property type="protein sequence ID" value="EAU47605.1"/>
    <property type="molecule type" value="Genomic_DNA"/>
</dbReference>
<protein>
    <submittedName>
        <fullName evidence="1">Uncharacterized protein</fullName>
    </submittedName>
</protein>
<organism evidence="1 2">
    <name type="scientific">Salipiger bermudensis (strain DSM 26914 / JCM 13377 / KCTC 12554 / HTCC2601)</name>
    <name type="common">Pelagibaca bermudensis</name>
    <dbReference type="NCBI Taxonomy" id="314265"/>
    <lineage>
        <taxon>Bacteria</taxon>
        <taxon>Pseudomonadati</taxon>
        <taxon>Pseudomonadota</taxon>
        <taxon>Alphaproteobacteria</taxon>
        <taxon>Rhodobacterales</taxon>
        <taxon>Roseobacteraceae</taxon>
        <taxon>Salipiger</taxon>
    </lineage>
</organism>
<dbReference type="AlphaFoldDB" id="Q0FTZ4"/>